<reference evidence="1" key="1">
    <citation type="submission" date="2021-06" db="EMBL/GenBank/DDBJ databases">
        <authorList>
            <person name="Kallberg Y."/>
            <person name="Tangrot J."/>
            <person name="Rosling A."/>
        </authorList>
    </citation>
    <scope>NUCLEOTIDE SEQUENCE</scope>
    <source>
        <strain evidence="1">CL356</strain>
    </source>
</reference>
<accession>A0ACA9NM33</accession>
<dbReference type="EMBL" id="CAJVPT010021642">
    <property type="protein sequence ID" value="CAG8656087.1"/>
    <property type="molecule type" value="Genomic_DNA"/>
</dbReference>
<evidence type="ECO:0000313" key="1">
    <source>
        <dbReference type="EMBL" id="CAG8656087.1"/>
    </source>
</evidence>
<organism evidence="1 2">
    <name type="scientific">Acaulospora colombiana</name>
    <dbReference type="NCBI Taxonomy" id="27376"/>
    <lineage>
        <taxon>Eukaryota</taxon>
        <taxon>Fungi</taxon>
        <taxon>Fungi incertae sedis</taxon>
        <taxon>Mucoromycota</taxon>
        <taxon>Glomeromycotina</taxon>
        <taxon>Glomeromycetes</taxon>
        <taxon>Diversisporales</taxon>
        <taxon>Acaulosporaceae</taxon>
        <taxon>Acaulospora</taxon>
    </lineage>
</organism>
<dbReference type="Proteomes" id="UP000789525">
    <property type="component" value="Unassembled WGS sequence"/>
</dbReference>
<evidence type="ECO:0000313" key="2">
    <source>
        <dbReference type="Proteomes" id="UP000789525"/>
    </source>
</evidence>
<feature type="non-terminal residue" evidence="1">
    <location>
        <position position="1"/>
    </location>
</feature>
<name>A0ACA9NM33_9GLOM</name>
<gene>
    <name evidence="1" type="ORF">ACOLOM_LOCUS8412</name>
</gene>
<protein>
    <submittedName>
        <fullName evidence="1">7353_t:CDS:1</fullName>
    </submittedName>
</protein>
<proteinExistence type="predicted"/>
<comment type="caution">
    <text evidence="1">The sequence shown here is derived from an EMBL/GenBank/DDBJ whole genome shotgun (WGS) entry which is preliminary data.</text>
</comment>
<keyword evidence="2" id="KW-1185">Reference proteome</keyword>
<sequence>SECPDYDLCERCYKKGLHPRSHHMLPIVEPEESTFLKPMALEDSATTVLGLRVYTHKSVSSFLEAQLRHGSLRTKPLFPSAQVLALFLESTKPTWLVFTGPSIMHLLPLFTLSTLFVFVYAKQIPLEGDGEIQGYPGTRYTAHNYRPICGLMATEQFNQTFYIKEDCEAAIHQFRGTDDTFALYDRSGVRKSDTFPIARDDDVCMCYALADLDGRKASWCILVLKDGTTSDYMDNSLFVWAGYPFAIGSFQLATKALPHCFDIDTAEVISSLDAAGDATHLQVEPATSTTVDSGGGDPSQTDTLGGSNPSSTLTVSTRSSTFVISYLPSLATIDGQQ</sequence>